<feature type="compositionally biased region" description="Polar residues" evidence="1">
    <location>
        <begin position="81"/>
        <end position="120"/>
    </location>
</feature>
<dbReference type="Proteomes" id="UP001604277">
    <property type="component" value="Unassembled WGS sequence"/>
</dbReference>
<dbReference type="SUPFAM" id="SSF47113">
    <property type="entry name" value="Histone-fold"/>
    <property type="match status" value="1"/>
</dbReference>
<evidence type="ECO:0000313" key="4">
    <source>
        <dbReference type="EMBL" id="KAL2536369.1"/>
    </source>
</evidence>
<dbReference type="InterPro" id="IPR056122">
    <property type="entry name" value="DUF7705"/>
</dbReference>
<feature type="region of interest" description="Disordered" evidence="1">
    <location>
        <begin position="80"/>
        <end position="120"/>
    </location>
</feature>
<evidence type="ECO:0000259" key="2">
    <source>
        <dbReference type="Pfam" id="PF16211"/>
    </source>
</evidence>
<reference evidence="5" key="1">
    <citation type="submission" date="2024-07" db="EMBL/GenBank/DDBJ databases">
        <title>Two chromosome-level genome assemblies of Korean endemic species Abeliophyllum distichum and Forsythia ovata (Oleaceae).</title>
        <authorList>
            <person name="Jang H."/>
        </authorList>
    </citation>
    <scope>NUCLEOTIDE SEQUENCE [LARGE SCALE GENOMIC DNA]</scope>
</reference>
<feature type="domain" description="DUF7705" evidence="3">
    <location>
        <begin position="206"/>
        <end position="230"/>
    </location>
</feature>
<accession>A0ABD1VGA1</accession>
<dbReference type="EMBL" id="JBFOLJ010000005">
    <property type="protein sequence ID" value="KAL2536369.1"/>
    <property type="molecule type" value="Genomic_DNA"/>
</dbReference>
<dbReference type="PRINTS" id="PR00620">
    <property type="entry name" value="HISTONEH2A"/>
</dbReference>
<evidence type="ECO:0000259" key="3">
    <source>
        <dbReference type="Pfam" id="PF24804"/>
    </source>
</evidence>
<dbReference type="InterPro" id="IPR009072">
    <property type="entry name" value="Histone-fold"/>
</dbReference>
<dbReference type="Pfam" id="PF24804">
    <property type="entry name" value="DUF7705"/>
    <property type="match status" value="1"/>
</dbReference>
<dbReference type="PANTHER" id="PTHR23430">
    <property type="entry name" value="HISTONE H2A"/>
    <property type="match status" value="1"/>
</dbReference>
<dbReference type="Pfam" id="PF16211">
    <property type="entry name" value="Histone_H2A_C"/>
    <property type="match status" value="1"/>
</dbReference>
<dbReference type="Gene3D" id="1.10.20.10">
    <property type="entry name" value="Histone, subunit A"/>
    <property type="match status" value="1"/>
</dbReference>
<evidence type="ECO:0000256" key="1">
    <source>
        <dbReference type="SAM" id="MobiDB-lite"/>
    </source>
</evidence>
<proteinExistence type="predicted"/>
<dbReference type="AlphaFoldDB" id="A0ABD1VGA1"/>
<name>A0ABD1VGA1_9LAMI</name>
<evidence type="ECO:0000313" key="5">
    <source>
        <dbReference type="Proteomes" id="UP001604277"/>
    </source>
</evidence>
<dbReference type="SMART" id="SM00414">
    <property type="entry name" value="H2A"/>
    <property type="match status" value="1"/>
</dbReference>
<organism evidence="4 5">
    <name type="scientific">Forsythia ovata</name>
    <dbReference type="NCBI Taxonomy" id="205694"/>
    <lineage>
        <taxon>Eukaryota</taxon>
        <taxon>Viridiplantae</taxon>
        <taxon>Streptophyta</taxon>
        <taxon>Embryophyta</taxon>
        <taxon>Tracheophyta</taxon>
        <taxon>Spermatophyta</taxon>
        <taxon>Magnoliopsida</taxon>
        <taxon>eudicotyledons</taxon>
        <taxon>Gunneridae</taxon>
        <taxon>Pentapetalae</taxon>
        <taxon>asterids</taxon>
        <taxon>lamiids</taxon>
        <taxon>Lamiales</taxon>
        <taxon>Oleaceae</taxon>
        <taxon>Forsythieae</taxon>
        <taxon>Forsythia</taxon>
    </lineage>
</organism>
<dbReference type="InterPro" id="IPR002119">
    <property type="entry name" value="Histone_H2A"/>
</dbReference>
<comment type="caution">
    <text evidence="4">The sequence shown here is derived from an EMBL/GenBank/DDBJ whole genome shotgun (WGS) entry which is preliminary data.</text>
</comment>
<sequence>MQVLELAGNAARDNNKTRIVSRHIQLAVRNYEELSKLLGDVTITNGGMMPNIHNLLHPKKTGGRKICQLLSNVPIKKRDSGTGTFASSSDKSRGIKSTSIPSMSQTESTNIHMETSHPNSVLSETAHSAIHLSDARENGVVLLEDEFLGQETPLTIDQIDLLREHQKILSSEVALHTSALKRLSEEAAQNPRKEHLQELLEEQWCPCDRDLLTDVTRYSEMIINPEIPACAVLRVFVTVHRSTSLQTTPKYTRMTQLTSPMVLTTITVLQVIHSTCRNHTAAAIFAAIRKHKNWFSCCFIQYGHNMDTGLNRERVGLEMGELGNSMTVDFPVDFTSIRHLSYTHWMSFLAACFAA</sequence>
<keyword evidence="5" id="KW-1185">Reference proteome</keyword>
<gene>
    <name evidence="4" type="ORF">Fot_17760</name>
</gene>
<dbReference type="InterPro" id="IPR032454">
    <property type="entry name" value="Histone_H2A_C"/>
</dbReference>
<feature type="domain" description="Histone H2A C-terminal" evidence="2">
    <location>
        <begin position="32"/>
        <end position="65"/>
    </location>
</feature>
<protein>
    <submittedName>
        <fullName evidence="4">Kinesin-like protein KIN-7K</fullName>
    </submittedName>
</protein>